<keyword evidence="4" id="KW-1185">Reference proteome</keyword>
<proteinExistence type="predicted"/>
<accession>A0A0K3CA40</accession>
<dbReference type="EMBL" id="CWKI01000005">
    <property type="protein sequence ID" value="CTR06619.1"/>
    <property type="molecule type" value="Genomic_DNA"/>
</dbReference>
<dbReference type="EMBL" id="LCTV02000005">
    <property type="protein sequence ID" value="PRQ74766.1"/>
    <property type="molecule type" value="Genomic_DNA"/>
</dbReference>
<dbReference type="Proteomes" id="UP000199069">
    <property type="component" value="Unassembled WGS sequence"/>
</dbReference>
<protein>
    <submittedName>
        <fullName evidence="2">Uncharacterized protein</fullName>
    </submittedName>
</protein>
<name>A0A0K3CA40_RHOTO</name>
<dbReference type="AlphaFoldDB" id="A0A0K3CA40"/>
<reference evidence="3 5" key="2">
    <citation type="journal article" date="2018" name="Elife">
        <title>Functional genomics of lipid metabolism in the oleaginous yeast Rhodosporidium toruloides.</title>
        <authorList>
            <person name="Coradetti S.T."/>
            <person name="Pinel D."/>
            <person name="Geiselman G."/>
            <person name="Ito M."/>
            <person name="Mondo S."/>
            <person name="Reilly M.C."/>
            <person name="Cheng Y.F."/>
            <person name="Bauer S."/>
            <person name="Grigoriev I."/>
            <person name="Gladden J.M."/>
            <person name="Simmons B.A."/>
            <person name="Brem R."/>
            <person name="Arkin A.P."/>
            <person name="Skerker J.M."/>
        </authorList>
    </citation>
    <scope>NUCLEOTIDE SEQUENCE [LARGE SCALE GENOMIC DNA]</scope>
    <source>
        <strain evidence="3 5">NBRC 0880</strain>
    </source>
</reference>
<organism evidence="2 4">
    <name type="scientific">Rhodotorula toruloides</name>
    <name type="common">Yeast</name>
    <name type="synonym">Rhodosporidium toruloides</name>
    <dbReference type="NCBI Taxonomy" id="5286"/>
    <lineage>
        <taxon>Eukaryota</taxon>
        <taxon>Fungi</taxon>
        <taxon>Dikarya</taxon>
        <taxon>Basidiomycota</taxon>
        <taxon>Pucciniomycotina</taxon>
        <taxon>Microbotryomycetes</taxon>
        <taxon>Sporidiobolales</taxon>
        <taxon>Sporidiobolaceae</taxon>
        <taxon>Rhodotorula</taxon>
    </lineage>
</organism>
<dbReference type="OMA" id="PADEWHY"/>
<evidence type="ECO:0000313" key="2">
    <source>
        <dbReference type="EMBL" id="CTR06619.1"/>
    </source>
</evidence>
<evidence type="ECO:0000313" key="3">
    <source>
        <dbReference type="EMBL" id="PRQ74766.1"/>
    </source>
</evidence>
<dbReference type="Proteomes" id="UP000239560">
    <property type="component" value="Unassembled WGS sequence"/>
</dbReference>
<sequence length="578" mass="64370">MFRLPYEHHRGPLQGSIASGLRAVHHAAVSQVPEGHDDMVVRLENGWKGLRDVKGFRKELEVRINEFIMKVDKSESEKYKNSVPGASEPWKGEILFPSLKKDGSPKDPIAVLNAEILQNVECNNAQVPVATIPAGNVRHPVSIKRENDAPADEWHYRRGFMNERGGFSFTLWTLRYTGPEGERFFDVMFAERHSGPMPPNYGVSHSRPSAPPRPSLSRDAPPGYTPPQSALPAYSSPRPSLDTIFRSLGHSRPSSRHSETEAGPSQPRAESARPASRRWSSSAPHGKSNPRESSSAIDAGASSDTEQAVDRRVAGVADRGDFTAVPPAFGDRRQDMHLQVGEWSEGDMDLLETRIRAFLAFYTVRVAGYQWTYRGKTSRDQDVYFTSKLVHGQEPHSVHLVEITAHLSGVWTPIKPEKREATRTIPAFFENSVMLAFALPGATIASNPREEEDDPVHSSIPRVVIPVRLYGGSNKYPIPPAVRRPLQHAPDDIWDFSSRTGPLLPGAEMPHLPLRTTWTVHSADSSRKSPTIVVHFAKDDKHFPIASELAQGWTTFSLGSSVLKGRKGRRERERRAFE</sequence>
<feature type="compositionally biased region" description="Low complexity" evidence="1">
    <location>
        <begin position="264"/>
        <end position="284"/>
    </location>
</feature>
<dbReference type="OrthoDB" id="2525777at2759"/>
<gene>
    <name evidence="2" type="primary">FGENESH: predicted gene_5.25</name>
    <name evidence="3" type="ORF">AAT19DRAFT_13788</name>
    <name evidence="2" type="ORF">BN2166_0024800</name>
</gene>
<evidence type="ECO:0000313" key="4">
    <source>
        <dbReference type="Proteomes" id="UP000199069"/>
    </source>
</evidence>
<feature type="region of interest" description="Disordered" evidence="1">
    <location>
        <begin position="198"/>
        <end position="308"/>
    </location>
</feature>
<reference evidence="2 4" key="1">
    <citation type="submission" date="2015-07" db="EMBL/GenBank/DDBJ databases">
        <authorList>
            <person name="Cajimat M.N.B."/>
            <person name="Milazzo M.L."/>
            <person name="Fulhorst C.F."/>
        </authorList>
    </citation>
    <scope>NUCLEOTIDE SEQUENCE [LARGE SCALE GENOMIC DNA]</scope>
    <source>
        <strain evidence="2">Single colony</strain>
    </source>
</reference>
<feature type="compositionally biased region" description="Low complexity" evidence="1">
    <location>
        <begin position="293"/>
        <end position="304"/>
    </location>
</feature>
<evidence type="ECO:0000313" key="5">
    <source>
        <dbReference type="Proteomes" id="UP000239560"/>
    </source>
</evidence>
<evidence type="ECO:0000256" key="1">
    <source>
        <dbReference type="SAM" id="MobiDB-lite"/>
    </source>
</evidence>